<evidence type="ECO:0000256" key="1">
    <source>
        <dbReference type="SAM" id="SignalP"/>
    </source>
</evidence>
<comment type="caution">
    <text evidence="2">The sequence shown here is derived from an EMBL/GenBank/DDBJ whole genome shotgun (WGS) entry which is preliminary data.</text>
</comment>
<protein>
    <submittedName>
        <fullName evidence="2">RcnB family protein</fullName>
    </submittedName>
</protein>
<keyword evidence="3" id="KW-1185">Reference proteome</keyword>
<organism evidence="2 3">
    <name type="scientific">Acinetobacter sedimenti</name>
    <dbReference type="NCBI Taxonomy" id="2919922"/>
    <lineage>
        <taxon>Bacteria</taxon>
        <taxon>Pseudomonadati</taxon>
        <taxon>Pseudomonadota</taxon>
        <taxon>Gammaproteobacteria</taxon>
        <taxon>Moraxellales</taxon>
        <taxon>Moraxellaceae</taxon>
        <taxon>Acinetobacter</taxon>
    </lineage>
</organism>
<evidence type="ECO:0000313" key="3">
    <source>
        <dbReference type="Proteomes" id="UP001139701"/>
    </source>
</evidence>
<evidence type="ECO:0000313" key="2">
    <source>
        <dbReference type="EMBL" id="MCJ8146197.1"/>
    </source>
</evidence>
<feature type="chain" id="PRO_5040911870" evidence="1">
    <location>
        <begin position="24"/>
        <end position="128"/>
    </location>
</feature>
<dbReference type="Proteomes" id="UP001139701">
    <property type="component" value="Unassembled WGS sequence"/>
</dbReference>
<sequence>MNKSISAIVLSLTMLAGSSVAFASPPSHAPAWGYHKDHDHYRSYERNRYDNHIHKHSHKASKYEKKHARYHRGDRLEDRYRNSRYYVNDWEKRHLSKPPRDHRWVDVDGEYLLISVVTGVIASVLLGS</sequence>
<name>A0A9X2B6J9_9GAMM</name>
<dbReference type="Pfam" id="PF11776">
    <property type="entry name" value="RcnB"/>
    <property type="match status" value="1"/>
</dbReference>
<dbReference type="RefSeq" id="WP_241570886.1">
    <property type="nucleotide sequence ID" value="NZ_JAKUML010000005.1"/>
</dbReference>
<keyword evidence="1" id="KW-0732">Signal</keyword>
<feature type="signal peptide" evidence="1">
    <location>
        <begin position="1"/>
        <end position="23"/>
    </location>
</feature>
<dbReference type="Gene3D" id="3.10.450.160">
    <property type="entry name" value="inner membrane protein cigr"/>
    <property type="match status" value="1"/>
</dbReference>
<dbReference type="EMBL" id="JAKUML010000005">
    <property type="protein sequence ID" value="MCJ8146197.1"/>
    <property type="molecule type" value="Genomic_DNA"/>
</dbReference>
<accession>A0A9X2B6J9</accession>
<dbReference type="InterPro" id="IPR024572">
    <property type="entry name" value="RcnB"/>
</dbReference>
<dbReference type="AlphaFoldDB" id="A0A9X2B6J9"/>
<proteinExistence type="predicted"/>
<gene>
    <name evidence="2" type="ORF">MKI79_04625</name>
</gene>
<reference evidence="2" key="1">
    <citation type="submission" date="2022-02" db="EMBL/GenBank/DDBJ databases">
        <title>Acinetobacter A3.8 sp. nov., isolated from Sediment (Zhairuo Island).</title>
        <authorList>
            <person name="Zheng K."/>
        </authorList>
    </citation>
    <scope>NUCLEOTIDE SEQUENCE</scope>
    <source>
        <strain evidence="2">A3.8</strain>
    </source>
</reference>